<name>A0AAQ3QTY9_9LILI</name>
<reference evidence="1 2" key="1">
    <citation type="submission" date="2023-10" db="EMBL/GenBank/DDBJ databases">
        <title>Chromosome-scale genome assembly provides insights into flower coloration mechanisms of Canna indica.</title>
        <authorList>
            <person name="Li C."/>
        </authorList>
    </citation>
    <scope>NUCLEOTIDE SEQUENCE [LARGE SCALE GENOMIC DNA]</scope>
    <source>
        <tissue evidence="1">Flower</tissue>
    </source>
</reference>
<accession>A0AAQ3QTY9</accession>
<gene>
    <name evidence="1" type="ORF">Cni_G29400</name>
</gene>
<proteinExistence type="predicted"/>
<dbReference type="Proteomes" id="UP001327560">
    <property type="component" value="Chromosome 9"/>
</dbReference>
<sequence length="184" mass="21475">MGGLGIRDFVIMRKSMMAKRVLPLLNDEGSIWSNFNKDKYKAFHPWEVCRRKHKFEQAKVIFKCMENVREGICIKIANGKNTDIWLDPWIDAIPLSHWPTLVDPKELEKYSKVEELFSDDGWKMEKLHRCFNSELIGKIMCIQIDRLDDVNVEEWKRIICVDAAWKEGYKAGCGLIVVEDGVLK</sequence>
<dbReference type="AlphaFoldDB" id="A0AAQ3QTY9"/>
<evidence type="ECO:0000313" key="2">
    <source>
        <dbReference type="Proteomes" id="UP001327560"/>
    </source>
</evidence>
<organism evidence="1 2">
    <name type="scientific">Canna indica</name>
    <name type="common">Indian-shot</name>
    <dbReference type="NCBI Taxonomy" id="4628"/>
    <lineage>
        <taxon>Eukaryota</taxon>
        <taxon>Viridiplantae</taxon>
        <taxon>Streptophyta</taxon>
        <taxon>Embryophyta</taxon>
        <taxon>Tracheophyta</taxon>
        <taxon>Spermatophyta</taxon>
        <taxon>Magnoliopsida</taxon>
        <taxon>Liliopsida</taxon>
        <taxon>Zingiberales</taxon>
        <taxon>Cannaceae</taxon>
        <taxon>Canna</taxon>
    </lineage>
</organism>
<dbReference type="EMBL" id="CP136898">
    <property type="protein sequence ID" value="WOL20595.1"/>
    <property type="molecule type" value="Genomic_DNA"/>
</dbReference>
<keyword evidence="2" id="KW-1185">Reference proteome</keyword>
<evidence type="ECO:0000313" key="1">
    <source>
        <dbReference type="EMBL" id="WOL20595.1"/>
    </source>
</evidence>
<protein>
    <submittedName>
        <fullName evidence="1">Uncharacterized protein</fullName>
    </submittedName>
</protein>